<gene>
    <name evidence="2" type="ORF">EWH70_32225</name>
</gene>
<keyword evidence="3" id="KW-1185">Reference proteome</keyword>
<dbReference type="SUPFAM" id="SSF52218">
    <property type="entry name" value="Flavoproteins"/>
    <property type="match status" value="1"/>
</dbReference>
<dbReference type="PANTHER" id="PTHR30543">
    <property type="entry name" value="CHROMATE REDUCTASE"/>
    <property type="match status" value="1"/>
</dbReference>
<evidence type="ECO:0000313" key="2">
    <source>
        <dbReference type="EMBL" id="RZQ59790.1"/>
    </source>
</evidence>
<sequence length="185" mass="19216">MTRIVGIAGSLRAASFNAKLLTAASYVLPRGASLTRWGGLGAVEPFDEDGEAGPEPAGVASLRRAIAEADALLIATPEYNGSIPGQLKNALDWASRPYGEGVLTGKPVAVIGASPSAYGAAWAQADLRKVLEAIGANVVDGDLAVPEVARQFDEDDRLIDPLLRSGLTDLLGRLHHHARGTLCPA</sequence>
<dbReference type="GO" id="GO:0010181">
    <property type="term" value="F:FMN binding"/>
    <property type="evidence" value="ECO:0007669"/>
    <property type="project" value="TreeGrafter"/>
</dbReference>
<accession>A0A4Q7IXV9</accession>
<dbReference type="EMBL" id="SFCC01000021">
    <property type="protein sequence ID" value="RZQ59790.1"/>
    <property type="molecule type" value="Genomic_DNA"/>
</dbReference>
<dbReference type="InterPro" id="IPR005025">
    <property type="entry name" value="FMN_Rdtase-like_dom"/>
</dbReference>
<dbReference type="RefSeq" id="WP_130479355.1">
    <property type="nucleotide sequence ID" value="NZ_SFCC01000021.1"/>
</dbReference>
<dbReference type="InterPro" id="IPR029039">
    <property type="entry name" value="Flavoprotein-like_sf"/>
</dbReference>
<dbReference type="Proteomes" id="UP000292003">
    <property type="component" value="Unassembled WGS sequence"/>
</dbReference>
<dbReference type="AlphaFoldDB" id="A0A4Q7IXV9"/>
<dbReference type="Pfam" id="PF03358">
    <property type="entry name" value="FMN_red"/>
    <property type="match status" value="1"/>
</dbReference>
<reference evidence="2 3" key="1">
    <citation type="submission" date="2019-02" db="EMBL/GenBank/DDBJ databases">
        <title>Draft genome sequence of Amycolatopsis sp. 8-3EHSu isolated from roots of Suaeda maritima.</title>
        <authorList>
            <person name="Duangmal K."/>
            <person name="Chantavorakit T."/>
        </authorList>
    </citation>
    <scope>NUCLEOTIDE SEQUENCE [LARGE SCALE GENOMIC DNA]</scope>
    <source>
        <strain evidence="2 3">8-3EHSu</strain>
    </source>
</reference>
<dbReference type="GO" id="GO:0016491">
    <property type="term" value="F:oxidoreductase activity"/>
    <property type="evidence" value="ECO:0007669"/>
    <property type="project" value="InterPro"/>
</dbReference>
<protein>
    <submittedName>
        <fullName evidence="2">NAD(P)H-dependent oxidoreductase</fullName>
    </submittedName>
</protein>
<name>A0A4Q7IXV9_9PSEU</name>
<dbReference type="OrthoDB" id="9812295at2"/>
<dbReference type="Gene3D" id="3.40.50.360">
    <property type="match status" value="1"/>
</dbReference>
<feature type="domain" description="NADPH-dependent FMN reductase-like" evidence="1">
    <location>
        <begin position="2"/>
        <end position="147"/>
    </location>
</feature>
<dbReference type="GO" id="GO:0005829">
    <property type="term" value="C:cytosol"/>
    <property type="evidence" value="ECO:0007669"/>
    <property type="project" value="TreeGrafter"/>
</dbReference>
<dbReference type="PANTHER" id="PTHR30543:SF21">
    <property type="entry name" value="NAD(P)H-DEPENDENT FMN REDUCTASE LOT6"/>
    <property type="match status" value="1"/>
</dbReference>
<evidence type="ECO:0000259" key="1">
    <source>
        <dbReference type="Pfam" id="PF03358"/>
    </source>
</evidence>
<comment type="caution">
    <text evidence="2">The sequence shown here is derived from an EMBL/GenBank/DDBJ whole genome shotgun (WGS) entry which is preliminary data.</text>
</comment>
<evidence type="ECO:0000313" key="3">
    <source>
        <dbReference type="Proteomes" id="UP000292003"/>
    </source>
</evidence>
<proteinExistence type="predicted"/>
<dbReference type="InterPro" id="IPR050712">
    <property type="entry name" value="NAD(P)H-dep_reductase"/>
</dbReference>
<organism evidence="2 3">
    <name type="scientific">Amycolatopsis suaedae</name>
    <dbReference type="NCBI Taxonomy" id="2510978"/>
    <lineage>
        <taxon>Bacteria</taxon>
        <taxon>Bacillati</taxon>
        <taxon>Actinomycetota</taxon>
        <taxon>Actinomycetes</taxon>
        <taxon>Pseudonocardiales</taxon>
        <taxon>Pseudonocardiaceae</taxon>
        <taxon>Amycolatopsis</taxon>
    </lineage>
</organism>